<dbReference type="Pfam" id="PF00889">
    <property type="entry name" value="EF_TS"/>
    <property type="match status" value="1"/>
</dbReference>
<reference evidence="6" key="1">
    <citation type="submission" date="2021-01" db="UniProtKB">
        <authorList>
            <consortium name="EnsemblMetazoa"/>
        </authorList>
    </citation>
    <scope>IDENTIFICATION</scope>
</reference>
<dbReference type="Gene3D" id="1.10.8.10">
    <property type="entry name" value="DNA helicase RuvA subunit, C-terminal domain"/>
    <property type="match status" value="1"/>
</dbReference>
<dbReference type="GO" id="GO:0005739">
    <property type="term" value="C:mitochondrion"/>
    <property type="evidence" value="ECO:0007669"/>
    <property type="project" value="UniProtKB-SubCell"/>
</dbReference>
<evidence type="ECO:0000256" key="2">
    <source>
        <dbReference type="ARBA" id="ARBA00022768"/>
    </source>
</evidence>
<evidence type="ECO:0000256" key="3">
    <source>
        <dbReference type="ARBA" id="ARBA00022917"/>
    </source>
</evidence>
<keyword evidence="3 4" id="KW-0648">Protein biosynthesis</keyword>
<proteinExistence type="inferred from homology"/>
<dbReference type="PANTHER" id="PTHR11741:SF0">
    <property type="entry name" value="ELONGATION FACTOR TS, MITOCHONDRIAL"/>
    <property type="match status" value="1"/>
</dbReference>
<dbReference type="AlphaFoldDB" id="A0A7M5X8G2"/>
<comment type="function">
    <text evidence="4">Associates with the EF-Tu.GDP complex and induces the exchange of GDP to GTP. It remains bound to the aminoacyl-tRNA.EF-Tu.GTP complex up to the GTP hydrolysis stage on the ribosome.</text>
</comment>
<dbReference type="GO" id="GO:0070125">
    <property type="term" value="P:mitochondrial translational elongation"/>
    <property type="evidence" value="ECO:0007669"/>
    <property type="project" value="TreeGrafter"/>
</dbReference>
<dbReference type="SUPFAM" id="SSF46934">
    <property type="entry name" value="UBA-like"/>
    <property type="match status" value="1"/>
</dbReference>
<feature type="domain" description="Translation elongation factor EFTs/EF1B dimerisation" evidence="5">
    <location>
        <begin position="102"/>
        <end position="266"/>
    </location>
</feature>
<dbReference type="Gene3D" id="3.30.479.20">
    <property type="entry name" value="Elongation factor Ts, dimerisation domain"/>
    <property type="match status" value="2"/>
</dbReference>
<name>A0A7M5X8G2_9CNID</name>
<dbReference type="GeneID" id="136802015"/>
<protein>
    <recommendedName>
        <fullName evidence="4">Elongation factor Ts, mitochondrial</fullName>
        <shortName evidence="4">EF-Ts</shortName>
        <shortName evidence="4">EF-TsMt</shortName>
    </recommendedName>
</protein>
<dbReference type="EnsemblMetazoa" id="CLYHEMT019472.2">
    <property type="protein sequence ID" value="CLYHEMP019472.2"/>
    <property type="gene ID" value="CLYHEMG019472"/>
</dbReference>
<comment type="subcellular location">
    <subcellularLocation>
        <location evidence="4">Mitochondrion</location>
    </subcellularLocation>
</comment>
<dbReference type="Pfam" id="PF25025">
    <property type="entry name" value="EF-Ts_N"/>
    <property type="match status" value="1"/>
</dbReference>
<dbReference type="RefSeq" id="XP_066914817.1">
    <property type="nucleotide sequence ID" value="XM_067058716.1"/>
</dbReference>
<dbReference type="HAMAP" id="MF_00050">
    <property type="entry name" value="EF_Ts"/>
    <property type="match status" value="1"/>
</dbReference>
<sequence length="309" mass="34647">MASILRQRKVLHGFLNNHRCFSTNSILNAINKQQLTTLRKKTGYSFTKCNEAMKLYENDMEKAEIWLHQQAEKEGWAKAKKLQSRSTSEGLVGVLTEQNYIALVEVACETDFVARNELFTELVGSTAQSVLKFRQKVIEQNMKVSSNQEITHLREMVLEHDLKEMKHPSLDVTLEEHLVQLVGKIGENMKIKRALAMTTNQENIIGVSTHGGNNTVTSNGSLLGKFAGVVVLKPKTTDVDVENLKKIARDLSQHVIGMNPIALQPSNDVSKEESLLGQEFLLNDKVTVAELLNQNQADVVDFIRYGLTS</sequence>
<dbReference type="Proteomes" id="UP000594262">
    <property type="component" value="Unplaced"/>
</dbReference>
<organism evidence="6 7">
    <name type="scientific">Clytia hemisphaerica</name>
    <dbReference type="NCBI Taxonomy" id="252671"/>
    <lineage>
        <taxon>Eukaryota</taxon>
        <taxon>Metazoa</taxon>
        <taxon>Cnidaria</taxon>
        <taxon>Hydrozoa</taxon>
        <taxon>Hydroidolina</taxon>
        <taxon>Leptothecata</taxon>
        <taxon>Obeliida</taxon>
        <taxon>Clytiidae</taxon>
        <taxon>Clytia</taxon>
    </lineage>
</organism>
<evidence type="ECO:0000313" key="7">
    <source>
        <dbReference type="Proteomes" id="UP000594262"/>
    </source>
</evidence>
<dbReference type="InterPro" id="IPR009060">
    <property type="entry name" value="UBA-like_sf"/>
</dbReference>
<dbReference type="GO" id="GO:0003746">
    <property type="term" value="F:translation elongation factor activity"/>
    <property type="evidence" value="ECO:0007669"/>
    <property type="project" value="UniProtKB-UniRule"/>
</dbReference>
<dbReference type="SUPFAM" id="SSF54713">
    <property type="entry name" value="Elongation factor Ts (EF-Ts), dimerisation domain"/>
    <property type="match status" value="2"/>
</dbReference>
<comment type="similarity">
    <text evidence="1 4">Belongs to the EF-Ts family.</text>
</comment>
<keyword evidence="2 4" id="KW-0251">Elongation factor</keyword>
<evidence type="ECO:0000259" key="5">
    <source>
        <dbReference type="Pfam" id="PF00889"/>
    </source>
</evidence>
<dbReference type="InterPro" id="IPR036402">
    <property type="entry name" value="EF-Ts_dimer_sf"/>
</dbReference>
<evidence type="ECO:0000256" key="1">
    <source>
        <dbReference type="ARBA" id="ARBA00005532"/>
    </source>
</evidence>
<keyword evidence="7" id="KW-1185">Reference proteome</keyword>
<evidence type="ECO:0000313" key="6">
    <source>
        <dbReference type="EnsemblMetazoa" id="CLYHEMP019472.2"/>
    </source>
</evidence>
<dbReference type="OrthoDB" id="5983437at2759"/>
<dbReference type="PANTHER" id="PTHR11741">
    <property type="entry name" value="ELONGATION FACTOR TS"/>
    <property type="match status" value="1"/>
</dbReference>
<dbReference type="InterPro" id="IPR014039">
    <property type="entry name" value="Transl_elong_EFTs/EF1B_dimer"/>
</dbReference>
<accession>A0A7M5X8G2</accession>
<dbReference type="InterPro" id="IPR001816">
    <property type="entry name" value="Transl_elong_EFTs/EF1B"/>
</dbReference>
<evidence type="ECO:0000256" key="4">
    <source>
        <dbReference type="HAMAP-Rule" id="MF_03135"/>
    </source>
</evidence>
<keyword evidence="4" id="KW-0496">Mitochondrion</keyword>